<dbReference type="AlphaFoldDB" id="G8M273"/>
<dbReference type="KEGG" id="ccl:Clocl_2666"/>
<dbReference type="eggNOG" id="COG3344">
    <property type="taxonomic scope" value="Bacteria"/>
</dbReference>
<evidence type="ECO:0008006" key="3">
    <source>
        <dbReference type="Google" id="ProtNLM"/>
    </source>
</evidence>
<dbReference type="EMBL" id="CP003065">
    <property type="protein sequence ID" value="AEV69232.1"/>
    <property type="molecule type" value="Genomic_DNA"/>
</dbReference>
<sequence>MEEGKSFEISRHQVLEAYKRVKANHGASGVDGVNFEEFEKELKNNLYKIWNRKSSGSSF</sequence>
<accession>G8M273</accession>
<keyword evidence="2" id="KW-1185">Reference proteome</keyword>
<evidence type="ECO:0000313" key="2">
    <source>
        <dbReference type="Proteomes" id="UP000005435"/>
    </source>
</evidence>
<reference evidence="2" key="1">
    <citation type="submission" date="2011-12" db="EMBL/GenBank/DDBJ databases">
        <title>Complete sequence of Clostridium clariflavum DSM 19732.</title>
        <authorList>
            <consortium name="US DOE Joint Genome Institute"/>
            <person name="Lucas S."/>
            <person name="Han J."/>
            <person name="Lapidus A."/>
            <person name="Cheng J.-F."/>
            <person name="Goodwin L."/>
            <person name="Pitluck S."/>
            <person name="Peters L."/>
            <person name="Teshima H."/>
            <person name="Detter J.C."/>
            <person name="Han C."/>
            <person name="Tapia R."/>
            <person name="Land M."/>
            <person name="Hauser L."/>
            <person name="Kyrpides N."/>
            <person name="Ivanova N."/>
            <person name="Pagani I."/>
            <person name="Kitzmiller T."/>
            <person name="Lynd L."/>
            <person name="Izquierdo J."/>
            <person name="Woyke T."/>
        </authorList>
    </citation>
    <scope>NUCLEOTIDE SEQUENCE [LARGE SCALE GENOMIC DNA]</scope>
    <source>
        <strain evidence="2">DSM 19732 / NBRC 101661 / EBR45</strain>
    </source>
</reference>
<organism evidence="1 2">
    <name type="scientific">Acetivibrio clariflavus (strain DSM 19732 / NBRC 101661 / EBR45)</name>
    <name type="common">Clostridium clariflavum</name>
    <dbReference type="NCBI Taxonomy" id="720554"/>
    <lineage>
        <taxon>Bacteria</taxon>
        <taxon>Bacillati</taxon>
        <taxon>Bacillota</taxon>
        <taxon>Clostridia</taxon>
        <taxon>Eubacteriales</taxon>
        <taxon>Oscillospiraceae</taxon>
        <taxon>Acetivibrio</taxon>
    </lineage>
</organism>
<dbReference type="OrthoDB" id="9788687at2"/>
<evidence type="ECO:0000313" key="1">
    <source>
        <dbReference type="EMBL" id="AEV69232.1"/>
    </source>
</evidence>
<dbReference type="HOGENOM" id="CLU_2792234_0_0_9"/>
<dbReference type="STRING" id="720554.Clocl_2666"/>
<gene>
    <name evidence="1" type="ordered locus">Clocl_2666</name>
</gene>
<name>G8M273_ACECE</name>
<protein>
    <recommendedName>
        <fullName evidence="3">RNA-directed DNA polymerase</fullName>
    </recommendedName>
</protein>
<proteinExistence type="predicted"/>
<dbReference type="Proteomes" id="UP000005435">
    <property type="component" value="Chromosome"/>
</dbReference>
<reference evidence="1 2" key="2">
    <citation type="journal article" date="2012" name="Stand. Genomic Sci.">
        <title>Complete Genome Sequence of Clostridium clariflavum DSM 19732.</title>
        <authorList>
            <person name="Izquierdo J.A."/>
            <person name="Goodwin L."/>
            <person name="Davenport K.W."/>
            <person name="Teshima H."/>
            <person name="Bruce D."/>
            <person name="Detter C."/>
            <person name="Tapia R."/>
            <person name="Han S."/>
            <person name="Land M."/>
            <person name="Hauser L."/>
            <person name="Jeffries C.D."/>
            <person name="Han J."/>
            <person name="Pitluck S."/>
            <person name="Nolan M."/>
            <person name="Chen A."/>
            <person name="Huntemann M."/>
            <person name="Mavromatis K."/>
            <person name="Mikhailova N."/>
            <person name="Liolios K."/>
            <person name="Woyke T."/>
            <person name="Lynd L.R."/>
        </authorList>
    </citation>
    <scope>NUCLEOTIDE SEQUENCE [LARGE SCALE GENOMIC DNA]</scope>
    <source>
        <strain evidence="2">DSM 19732 / NBRC 101661 / EBR45</strain>
    </source>
</reference>
<dbReference type="RefSeq" id="WP_014255791.1">
    <property type="nucleotide sequence ID" value="NC_016627.1"/>
</dbReference>